<protein>
    <submittedName>
        <fullName evidence="9">Uncharacterized protein</fullName>
    </submittedName>
</protein>
<feature type="domain" description="SLH" evidence="8">
    <location>
        <begin position="902"/>
        <end position="965"/>
    </location>
</feature>
<dbReference type="SUPFAM" id="SSF49899">
    <property type="entry name" value="Concanavalin A-like lectins/glucanases"/>
    <property type="match status" value="1"/>
</dbReference>
<feature type="domain" description="SLH" evidence="8">
    <location>
        <begin position="966"/>
        <end position="1029"/>
    </location>
</feature>
<dbReference type="PANTHER" id="PTHR43308:SF5">
    <property type="entry name" value="S-LAYER PROTEIN _ PEPTIDOGLYCAN ENDO-BETA-N-ACETYLGLUCOSAMINIDASE"/>
    <property type="match status" value="1"/>
</dbReference>
<evidence type="ECO:0000256" key="3">
    <source>
        <dbReference type="ARBA" id="ARBA00023277"/>
    </source>
</evidence>
<dbReference type="InterPro" id="IPR014756">
    <property type="entry name" value="Ig_E-set"/>
</dbReference>
<dbReference type="Gene3D" id="2.60.220.30">
    <property type="match status" value="1"/>
</dbReference>
<feature type="signal peptide" evidence="6">
    <location>
        <begin position="1"/>
        <end position="36"/>
    </location>
</feature>
<dbReference type="InterPro" id="IPR013320">
    <property type="entry name" value="ConA-like_dom_sf"/>
</dbReference>
<dbReference type="InterPro" id="IPR001119">
    <property type="entry name" value="SLH_dom"/>
</dbReference>
<dbReference type="Pfam" id="PF00395">
    <property type="entry name" value="SLH"/>
    <property type="match status" value="3"/>
</dbReference>
<dbReference type="Gene3D" id="2.60.120.200">
    <property type="match status" value="1"/>
</dbReference>
<dbReference type="EMBL" id="RXHU01000004">
    <property type="protein sequence ID" value="RTE11718.1"/>
    <property type="molecule type" value="Genomic_DNA"/>
</dbReference>
<name>A0A3S0A7U9_9BACL</name>
<proteinExistence type="predicted"/>
<organism evidence="9 10">
    <name type="scientific">Paenibacillus whitsoniae</name>
    <dbReference type="NCBI Taxonomy" id="2496558"/>
    <lineage>
        <taxon>Bacteria</taxon>
        <taxon>Bacillati</taxon>
        <taxon>Bacillota</taxon>
        <taxon>Bacilli</taxon>
        <taxon>Bacillales</taxon>
        <taxon>Paenibacillaceae</taxon>
        <taxon>Paenibacillus</taxon>
    </lineage>
</organism>
<accession>A0A3S0A7U9</accession>
<feature type="region of interest" description="Disordered" evidence="5">
    <location>
        <begin position="733"/>
        <end position="758"/>
    </location>
</feature>
<comment type="caution">
    <text evidence="9">The sequence shown here is derived from an EMBL/GenBank/DDBJ whole genome shotgun (WGS) entry which is preliminary data.</text>
</comment>
<reference evidence="9 10" key="1">
    <citation type="submission" date="2018-12" db="EMBL/GenBank/DDBJ databases">
        <title>Bacillus ochoae sp. nov., Paenibacillus whitsoniae sp. nov., Paenibacillus spiritus sp. nov. Isolated from the Mars Exploration Rover during spacecraft assembly.</title>
        <authorList>
            <person name="Seuylemezian A."/>
            <person name="Vaishampayan P."/>
        </authorList>
    </citation>
    <scope>NUCLEOTIDE SEQUENCE [LARGE SCALE GENOMIC DNA]</scope>
    <source>
        <strain evidence="9 10">MER 54</strain>
    </source>
</reference>
<keyword evidence="4" id="KW-0624">Polysaccharide degradation</keyword>
<dbReference type="PROSITE" id="PS50022">
    <property type="entry name" value="FA58C_3"/>
    <property type="match status" value="1"/>
</dbReference>
<dbReference type="InterPro" id="IPR013783">
    <property type="entry name" value="Ig-like_fold"/>
</dbReference>
<evidence type="ECO:0000256" key="2">
    <source>
        <dbReference type="ARBA" id="ARBA00023001"/>
    </source>
</evidence>
<evidence type="ECO:0000256" key="4">
    <source>
        <dbReference type="ARBA" id="ARBA00023326"/>
    </source>
</evidence>
<dbReference type="PANTHER" id="PTHR43308">
    <property type="entry name" value="OUTER MEMBRANE PROTEIN ALPHA-RELATED"/>
    <property type="match status" value="1"/>
</dbReference>
<evidence type="ECO:0000313" key="9">
    <source>
        <dbReference type="EMBL" id="RTE11718.1"/>
    </source>
</evidence>
<dbReference type="InterPro" id="IPR000421">
    <property type="entry name" value="FA58C"/>
</dbReference>
<dbReference type="AlphaFoldDB" id="A0A3S0A7U9"/>
<dbReference type="Pfam" id="PF12733">
    <property type="entry name" value="Cadherin-like"/>
    <property type="match status" value="1"/>
</dbReference>
<dbReference type="Proteomes" id="UP000276128">
    <property type="component" value="Unassembled WGS sequence"/>
</dbReference>
<evidence type="ECO:0000256" key="5">
    <source>
        <dbReference type="SAM" id="MobiDB-lite"/>
    </source>
</evidence>
<sequence length="1086" mass="115051">MKMKRYRHVKSIYGLLLVIALVCSMVPALPSSVAYAAATNLLPTSLTLGGNIKVSSQNSTRTGLHIGDAITWTQGSNTVYSPTGSNLWAAIDLGSASKIEGLIFNTSTDDVNAKIRSSQYEVSYSNDASLWSSLSSTPSNSAITFSPTAAGWTSAAIVPTAAESGTVFNATYSWSLVDGKYTSNLTFSEPITARYLLVNYTLKPSVTGQLGIGLLQILPPVTLSSSSGTFYKTLQNPLSTQISLDANTSFTDITNGLYTLVQGTDYTIDADNVVTFSTTYLNGLSGNQQLSFHFSSSQGASSLPYALTVVEAADSSLSPQGAIYIGTSPSVISTTMNLNSNRFESISEGGATLSASNYTVSGTTVTFNPTFLNTLSRGAHAFTFTFNQGNPQTFMLTVSGNPPAANIDYRYWTLQEPLPGGAGQTSQALQAGYADPYFYIGADGSQVFMDTAVGGTTSGSAHPRSELREYDPVAGENALWLPTGANVMTNTVAVTKLGTLNGVGWTTIGQVFDNDTTTLLELEYGYDPARPNGNIRILYEPSGINSIGYQYLPIQIPLNQYFTYRLALNDGVLSVYLNGELIFNGQTASPNQVVPPTHRYYFKAGNYDQTATNGPVNYIPYTVVQFKAIDVYHGPTASDNADLSSLALSSGTLSPAFAADIGSYTSSVPYAVSSVTATPSADDSHAMITVNGKLAASGQASNAINLNVGSNVIPIVVTAENGDTKTYSVTVTRASDSDEGSSGGYTPPSSSDTKVTSTDGKLTLTAGKAGEVSLGREMIVTIPADASGKELTVTIEKVSDTLQQQLVAGQKEVLASSIYELLKNISENFGKPVTLSFTFDPSIVKADQKASVFYYDETKKVWVEVPGGKVSGNRISVEVNHFTKFAVFAVDQTAEKPTTDGKQEASFSDIAGHWAEASLKQAVSSGIVSGYPDGTFKPNHTVTRAEFAVMLMHGLKPQGDGDALAELTFKDSANIPSWAQKAIAQAVQAQIISGYEDSSFRPDVEITRAEMAVMIANALKLKVELNVATGFADDQDVPAWAKGAVAWLAEQKLVEGHDANEFAPTASTTRAEAVTVILNALAMKSK</sequence>
<dbReference type="InterPro" id="IPR005102">
    <property type="entry name" value="Carbo-bd_X2"/>
</dbReference>
<dbReference type="InterPro" id="IPR025883">
    <property type="entry name" value="Cadherin-like_domain"/>
</dbReference>
<dbReference type="OrthoDB" id="504962at2"/>
<feature type="domain" description="SLH" evidence="8">
    <location>
        <begin position="1031"/>
        <end position="1086"/>
    </location>
</feature>
<evidence type="ECO:0000256" key="1">
    <source>
        <dbReference type="ARBA" id="ARBA00022729"/>
    </source>
</evidence>
<dbReference type="RefSeq" id="WP_126139310.1">
    <property type="nucleotide sequence ID" value="NZ_RXHU01000004.1"/>
</dbReference>
<feature type="chain" id="PRO_5018689407" evidence="6">
    <location>
        <begin position="37"/>
        <end position="1086"/>
    </location>
</feature>
<dbReference type="Pfam" id="PF03442">
    <property type="entry name" value="CBM_X2"/>
    <property type="match status" value="2"/>
</dbReference>
<dbReference type="Gene3D" id="2.60.120.260">
    <property type="entry name" value="Galactose-binding domain-like"/>
    <property type="match status" value="1"/>
</dbReference>
<dbReference type="Gene3D" id="2.60.40.10">
    <property type="entry name" value="Immunoglobulins"/>
    <property type="match status" value="2"/>
</dbReference>
<keyword evidence="2" id="KW-0136">Cellulose degradation</keyword>
<evidence type="ECO:0000259" key="8">
    <source>
        <dbReference type="PROSITE" id="PS51272"/>
    </source>
</evidence>
<dbReference type="Pfam" id="PF08787">
    <property type="entry name" value="Alginate_lyase2"/>
    <property type="match status" value="1"/>
</dbReference>
<evidence type="ECO:0000256" key="6">
    <source>
        <dbReference type="SAM" id="SignalP"/>
    </source>
</evidence>
<dbReference type="SUPFAM" id="SSF81296">
    <property type="entry name" value="E set domains"/>
    <property type="match status" value="2"/>
</dbReference>
<evidence type="ECO:0000313" key="10">
    <source>
        <dbReference type="Proteomes" id="UP000276128"/>
    </source>
</evidence>
<evidence type="ECO:0000259" key="7">
    <source>
        <dbReference type="PROSITE" id="PS50022"/>
    </source>
</evidence>
<keyword evidence="1 6" id="KW-0732">Signal</keyword>
<feature type="domain" description="F5/8 type C" evidence="7">
    <location>
        <begin position="34"/>
        <end position="134"/>
    </location>
</feature>
<gene>
    <name evidence="9" type="ORF">EJQ19_00810</name>
</gene>
<dbReference type="InterPro" id="IPR014895">
    <property type="entry name" value="Alginate_lyase_2"/>
</dbReference>
<keyword evidence="10" id="KW-1185">Reference proteome</keyword>
<keyword evidence="3" id="KW-0119">Carbohydrate metabolism</keyword>
<dbReference type="PROSITE" id="PS51272">
    <property type="entry name" value="SLH"/>
    <property type="match status" value="3"/>
</dbReference>
<dbReference type="GO" id="GO:0030245">
    <property type="term" value="P:cellulose catabolic process"/>
    <property type="evidence" value="ECO:0007669"/>
    <property type="project" value="UniProtKB-KW"/>
</dbReference>
<dbReference type="InterPro" id="IPR051465">
    <property type="entry name" value="Cell_Envelope_Struct_Comp"/>
</dbReference>